<proteinExistence type="predicted"/>
<protein>
    <submittedName>
        <fullName evidence="1">Uncharacterized protein</fullName>
    </submittedName>
</protein>
<dbReference type="Proteomes" id="UP001156669">
    <property type="component" value="Unassembled WGS sequence"/>
</dbReference>
<dbReference type="RefSeq" id="WP_045396151.1">
    <property type="nucleotide sequence ID" value="NZ_BBLD01000007.1"/>
</dbReference>
<gene>
    <name evidence="1" type="ORF">GCM10007906_25950</name>
</gene>
<organism evidence="1 2">
    <name type="scientific">Vibrio hyugaensis</name>
    <dbReference type="NCBI Taxonomy" id="1534743"/>
    <lineage>
        <taxon>Bacteria</taxon>
        <taxon>Pseudomonadati</taxon>
        <taxon>Pseudomonadota</taxon>
        <taxon>Gammaproteobacteria</taxon>
        <taxon>Vibrionales</taxon>
        <taxon>Vibrionaceae</taxon>
        <taxon>Vibrio</taxon>
    </lineage>
</organism>
<comment type="caution">
    <text evidence="1">The sequence shown here is derived from an EMBL/GenBank/DDBJ whole genome shotgun (WGS) entry which is preliminary data.</text>
</comment>
<dbReference type="EMBL" id="BSOE01000049">
    <property type="protein sequence ID" value="GLR05007.1"/>
    <property type="molecule type" value="Genomic_DNA"/>
</dbReference>
<keyword evidence="2" id="KW-1185">Reference proteome</keyword>
<evidence type="ECO:0000313" key="1">
    <source>
        <dbReference type="EMBL" id="GLR05007.1"/>
    </source>
</evidence>
<name>A0ABQ5Y348_9VIBR</name>
<sequence>MDLEYQKACKKYSVRYMSNSKWFKLFAAWADAGIEVEVSYWRFIDSEHEEVQRLPRSYDLLPHRFADGRFQPFEYKWILSVSIPQNYRPKSNVAFERSQDVDQLKSIAKELGHFPIFDLENGIEVRGYEE</sequence>
<accession>A0ABQ5Y348</accession>
<reference evidence="2" key="1">
    <citation type="journal article" date="2019" name="Int. J. Syst. Evol. Microbiol.">
        <title>The Global Catalogue of Microorganisms (GCM) 10K type strain sequencing project: providing services to taxonomists for standard genome sequencing and annotation.</title>
        <authorList>
            <consortium name="The Broad Institute Genomics Platform"/>
            <consortium name="The Broad Institute Genome Sequencing Center for Infectious Disease"/>
            <person name="Wu L."/>
            <person name="Ma J."/>
        </authorList>
    </citation>
    <scope>NUCLEOTIDE SEQUENCE [LARGE SCALE GENOMIC DNA]</scope>
    <source>
        <strain evidence="2">NBRC 110633</strain>
    </source>
</reference>
<evidence type="ECO:0000313" key="2">
    <source>
        <dbReference type="Proteomes" id="UP001156669"/>
    </source>
</evidence>